<name>A0A931FDB5_9ACTN</name>
<dbReference type="RefSeq" id="WP_196194529.1">
    <property type="nucleotide sequence ID" value="NZ_JADPRT010000005.1"/>
</dbReference>
<dbReference type="InterPro" id="IPR036388">
    <property type="entry name" value="WH-like_DNA-bd_sf"/>
</dbReference>
<dbReference type="SUPFAM" id="SSF46785">
    <property type="entry name" value="Winged helix' DNA-binding domain"/>
    <property type="match status" value="1"/>
</dbReference>
<dbReference type="SMART" id="SM00420">
    <property type="entry name" value="HTH_DEOR"/>
    <property type="match status" value="1"/>
</dbReference>
<gene>
    <name evidence="5" type="ORF">I2501_15320</name>
</gene>
<feature type="domain" description="HTH deoR-type" evidence="4">
    <location>
        <begin position="3"/>
        <end position="58"/>
    </location>
</feature>
<dbReference type="InterPro" id="IPR028082">
    <property type="entry name" value="Peripla_BP_I"/>
</dbReference>
<keyword evidence="2" id="KW-0238">DNA-binding</keyword>
<dbReference type="Pfam" id="PF08220">
    <property type="entry name" value="HTH_DeoR"/>
    <property type="match status" value="1"/>
</dbReference>
<dbReference type="InterPro" id="IPR001034">
    <property type="entry name" value="DeoR_HTH"/>
</dbReference>
<dbReference type="InterPro" id="IPR036390">
    <property type="entry name" value="WH_DNA-bd_sf"/>
</dbReference>
<evidence type="ECO:0000256" key="3">
    <source>
        <dbReference type="ARBA" id="ARBA00023163"/>
    </source>
</evidence>
<dbReference type="Gene3D" id="1.10.10.10">
    <property type="entry name" value="Winged helix-like DNA-binding domain superfamily/Winged helix DNA-binding domain"/>
    <property type="match status" value="1"/>
</dbReference>
<reference evidence="5" key="1">
    <citation type="submission" date="2020-11" db="EMBL/GenBank/DDBJ databases">
        <title>Isolation and identification of active actinomycetes.</title>
        <authorList>
            <person name="Yu B."/>
        </authorList>
    </citation>
    <scope>NUCLEOTIDE SEQUENCE</scope>
    <source>
        <strain evidence="5">NEAU-YB345</strain>
    </source>
</reference>
<sequence>MLAAQRQAEILAAVRRRGVAKVADLAEALGASEVTIRRDIETLAAEGRVRRVHGGAVLPEGASRELPEELAPAIAQDEAAGPVVGMLVPKSAYYFTGIVEGVRAELARVGGRLLLAVSEYSADREADLVHGLLDAGAAGLLLAPASADPDGGIVTDWATSLPVPTVLVERRAGGAAAASTSWVRSAHEDGAAAAVRHLHALGHERIALFVRGDTPTAFAVRRGWQDAHTELGLPTAMPPIAGADVPGWPQWTPESARALAADLTANGVTALLCHSDEDALALLQSGLADAFPIPGKLSLVAYDDEFSEFTVPPLTAVSPAKRRVGQLAVRTLLEALGALSPQGALGALGDASSMPVVHIDVQPRLVLRDSCSAPL</sequence>
<keyword evidence="1" id="KW-0805">Transcription regulation</keyword>
<dbReference type="PRINTS" id="PR00037">
    <property type="entry name" value="HTHLACR"/>
</dbReference>
<proteinExistence type="predicted"/>
<dbReference type="EMBL" id="JADPRT010000005">
    <property type="protein sequence ID" value="MBF9069393.1"/>
    <property type="molecule type" value="Genomic_DNA"/>
</dbReference>
<dbReference type="Gene3D" id="3.40.50.2300">
    <property type="match status" value="2"/>
</dbReference>
<dbReference type="InterPro" id="IPR046335">
    <property type="entry name" value="LacI/GalR-like_sensor"/>
</dbReference>
<dbReference type="Pfam" id="PF13377">
    <property type="entry name" value="Peripla_BP_3"/>
    <property type="match status" value="1"/>
</dbReference>
<dbReference type="CDD" id="cd06267">
    <property type="entry name" value="PBP1_LacI_sugar_binding-like"/>
    <property type="match status" value="1"/>
</dbReference>
<evidence type="ECO:0000256" key="1">
    <source>
        <dbReference type="ARBA" id="ARBA00023015"/>
    </source>
</evidence>
<dbReference type="PROSITE" id="PS51000">
    <property type="entry name" value="HTH_DEOR_2"/>
    <property type="match status" value="1"/>
</dbReference>
<dbReference type="SUPFAM" id="SSF53822">
    <property type="entry name" value="Periplasmic binding protein-like I"/>
    <property type="match status" value="1"/>
</dbReference>
<dbReference type="AlphaFoldDB" id="A0A931FDB5"/>
<accession>A0A931FDB5</accession>
<organism evidence="5 6">
    <name type="scientific">Streptacidiphilus fuscans</name>
    <dbReference type="NCBI Taxonomy" id="2789292"/>
    <lineage>
        <taxon>Bacteria</taxon>
        <taxon>Bacillati</taxon>
        <taxon>Actinomycetota</taxon>
        <taxon>Actinomycetes</taxon>
        <taxon>Kitasatosporales</taxon>
        <taxon>Streptomycetaceae</taxon>
        <taxon>Streptacidiphilus</taxon>
    </lineage>
</organism>
<protein>
    <submittedName>
        <fullName evidence="5">DeoR/GlpR family transcriptional regulator</fullName>
    </submittedName>
</protein>
<dbReference type="PROSITE" id="PS00894">
    <property type="entry name" value="HTH_DEOR_1"/>
    <property type="match status" value="1"/>
</dbReference>
<dbReference type="GO" id="GO:0000976">
    <property type="term" value="F:transcription cis-regulatory region binding"/>
    <property type="evidence" value="ECO:0007669"/>
    <property type="project" value="TreeGrafter"/>
</dbReference>
<evidence type="ECO:0000259" key="4">
    <source>
        <dbReference type="PROSITE" id="PS51000"/>
    </source>
</evidence>
<dbReference type="GO" id="GO:0003700">
    <property type="term" value="F:DNA-binding transcription factor activity"/>
    <property type="evidence" value="ECO:0007669"/>
    <property type="project" value="InterPro"/>
</dbReference>
<keyword evidence="3" id="KW-0804">Transcription</keyword>
<dbReference type="Proteomes" id="UP000657385">
    <property type="component" value="Unassembled WGS sequence"/>
</dbReference>
<evidence type="ECO:0000256" key="2">
    <source>
        <dbReference type="ARBA" id="ARBA00023125"/>
    </source>
</evidence>
<keyword evidence="6" id="KW-1185">Reference proteome</keyword>
<dbReference type="PANTHER" id="PTHR30146:SF155">
    <property type="entry name" value="ALANINE RACEMASE"/>
    <property type="match status" value="1"/>
</dbReference>
<comment type="caution">
    <text evidence="5">The sequence shown here is derived from an EMBL/GenBank/DDBJ whole genome shotgun (WGS) entry which is preliminary data.</text>
</comment>
<evidence type="ECO:0000313" key="6">
    <source>
        <dbReference type="Proteomes" id="UP000657385"/>
    </source>
</evidence>
<evidence type="ECO:0000313" key="5">
    <source>
        <dbReference type="EMBL" id="MBF9069393.1"/>
    </source>
</evidence>
<dbReference type="InterPro" id="IPR018356">
    <property type="entry name" value="Tscrpt_reg_HTH_DeoR_CS"/>
</dbReference>
<dbReference type="PANTHER" id="PTHR30146">
    <property type="entry name" value="LACI-RELATED TRANSCRIPTIONAL REPRESSOR"/>
    <property type="match status" value="1"/>
</dbReference>